<protein>
    <recommendedName>
        <fullName evidence="8">Rhodopsin domain-containing protein</fullName>
    </recommendedName>
</protein>
<feature type="region of interest" description="Disordered" evidence="6">
    <location>
        <begin position="115"/>
        <end position="153"/>
    </location>
</feature>
<keyword evidence="2 7" id="KW-0812">Transmembrane</keyword>
<dbReference type="AlphaFoldDB" id="A0A3A2ZE40"/>
<evidence type="ECO:0000256" key="7">
    <source>
        <dbReference type="SAM" id="Phobius"/>
    </source>
</evidence>
<name>A0A3A2ZE40_9EURO</name>
<dbReference type="OrthoDB" id="5398233at2759"/>
<comment type="caution">
    <text evidence="9">The sequence shown here is derived from an EMBL/GenBank/DDBJ whole genome shotgun (WGS) entry which is preliminary data.</text>
</comment>
<dbReference type="Proteomes" id="UP000266188">
    <property type="component" value="Unassembled WGS sequence"/>
</dbReference>
<gene>
    <name evidence="9" type="ORF">PHISCL_06253</name>
</gene>
<dbReference type="InterPro" id="IPR049326">
    <property type="entry name" value="Rhodopsin_dom_fungi"/>
</dbReference>
<dbReference type="GO" id="GO:0016020">
    <property type="term" value="C:membrane"/>
    <property type="evidence" value="ECO:0007669"/>
    <property type="project" value="UniProtKB-SubCell"/>
</dbReference>
<keyword evidence="10" id="KW-1185">Reference proteome</keyword>
<dbReference type="Pfam" id="PF20684">
    <property type="entry name" value="Fung_rhodopsin"/>
    <property type="match status" value="1"/>
</dbReference>
<dbReference type="PANTHER" id="PTHR33048">
    <property type="entry name" value="PTH11-LIKE INTEGRAL MEMBRANE PROTEIN (AFU_ORTHOLOGUE AFUA_5G11245)"/>
    <property type="match status" value="1"/>
</dbReference>
<dbReference type="InterPro" id="IPR052337">
    <property type="entry name" value="SAT4-like"/>
</dbReference>
<feature type="transmembrane region" description="Helical" evidence="7">
    <location>
        <begin position="12"/>
        <end position="33"/>
    </location>
</feature>
<feature type="domain" description="Rhodopsin" evidence="8">
    <location>
        <begin position="4"/>
        <end position="70"/>
    </location>
</feature>
<evidence type="ECO:0000256" key="3">
    <source>
        <dbReference type="ARBA" id="ARBA00022989"/>
    </source>
</evidence>
<evidence type="ECO:0000256" key="4">
    <source>
        <dbReference type="ARBA" id="ARBA00023136"/>
    </source>
</evidence>
<dbReference type="STRING" id="2070753.A0A3A2ZE40"/>
<feature type="compositionally biased region" description="Low complexity" evidence="6">
    <location>
        <begin position="127"/>
        <end position="138"/>
    </location>
</feature>
<comment type="similarity">
    <text evidence="5">Belongs to the SAT4 family.</text>
</comment>
<dbReference type="EMBL" id="MVGC01000230">
    <property type="protein sequence ID" value="RJE21422.1"/>
    <property type="molecule type" value="Genomic_DNA"/>
</dbReference>
<evidence type="ECO:0000313" key="9">
    <source>
        <dbReference type="EMBL" id="RJE21422.1"/>
    </source>
</evidence>
<evidence type="ECO:0000259" key="8">
    <source>
        <dbReference type="Pfam" id="PF20684"/>
    </source>
</evidence>
<organism evidence="9 10">
    <name type="scientific">Aspergillus sclerotialis</name>
    <dbReference type="NCBI Taxonomy" id="2070753"/>
    <lineage>
        <taxon>Eukaryota</taxon>
        <taxon>Fungi</taxon>
        <taxon>Dikarya</taxon>
        <taxon>Ascomycota</taxon>
        <taxon>Pezizomycotina</taxon>
        <taxon>Eurotiomycetes</taxon>
        <taxon>Eurotiomycetidae</taxon>
        <taxon>Eurotiales</taxon>
        <taxon>Aspergillaceae</taxon>
        <taxon>Aspergillus</taxon>
        <taxon>Aspergillus subgen. Polypaecilum</taxon>
    </lineage>
</organism>
<evidence type="ECO:0000256" key="1">
    <source>
        <dbReference type="ARBA" id="ARBA00004141"/>
    </source>
</evidence>
<proteinExistence type="inferred from homology"/>
<keyword evidence="3 7" id="KW-1133">Transmembrane helix</keyword>
<evidence type="ECO:0000256" key="5">
    <source>
        <dbReference type="ARBA" id="ARBA00038359"/>
    </source>
</evidence>
<evidence type="ECO:0000256" key="6">
    <source>
        <dbReference type="SAM" id="MobiDB-lite"/>
    </source>
</evidence>
<comment type="subcellular location">
    <subcellularLocation>
        <location evidence="1">Membrane</location>
        <topology evidence="1">Multi-pass membrane protein</topology>
    </subcellularLocation>
</comment>
<reference evidence="10" key="1">
    <citation type="submission" date="2017-02" db="EMBL/GenBank/DDBJ databases">
        <authorList>
            <person name="Tafer H."/>
            <person name="Lopandic K."/>
        </authorList>
    </citation>
    <scope>NUCLEOTIDE SEQUENCE [LARGE SCALE GENOMIC DNA]</scope>
    <source>
        <strain evidence="10">CBS 366.77</strain>
    </source>
</reference>
<evidence type="ECO:0000256" key="2">
    <source>
        <dbReference type="ARBA" id="ARBA00022692"/>
    </source>
</evidence>
<sequence>MAARIPLPQKIILTVLLCSGVFVVICAILRAYYSVTDISTFSTALGWASRECFVSVIIVSAPGIKPLFSRFKWFRSKVSTNEYSYSKRSKLQGSMLNSKKGHNFNTLISGDNHELSSGIRRHKHGSSNESQEQIISSSVTAKHDDHVEPGENTGIQVTTDVTLEHEDAQSGTRGHPRF</sequence>
<accession>A0A3A2ZE40</accession>
<evidence type="ECO:0000313" key="10">
    <source>
        <dbReference type="Proteomes" id="UP000266188"/>
    </source>
</evidence>
<keyword evidence="4 7" id="KW-0472">Membrane</keyword>
<dbReference type="PANTHER" id="PTHR33048:SF152">
    <property type="entry name" value="INTEGRAL MEMBRANE PROTEIN"/>
    <property type="match status" value="1"/>
</dbReference>